<feature type="domain" description="RNA polymerase sigma-70 region 2" evidence="2">
    <location>
        <begin position="10"/>
        <end position="77"/>
    </location>
</feature>
<feature type="compositionally biased region" description="Basic and acidic residues" evidence="1">
    <location>
        <begin position="139"/>
        <end position="153"/>
    </location>
</feature>
<dbReference type="GO" id="GO:0003700">
    <property type="term" value="F:DNA-binding transcription factor activity"/>
    <property type="evidence" value="ECO:0007669"/>
    <property type="project" value="InterPro"/>
</dbReference>
<evidence type="ECO:0000259" key="2">
    <source>
        <dbReference type="Pfam" id="PF04542"/>
    </source>
</evidence>
<feature type="region of interest" description="Disordered" evidence="1">
    <location>
        <begin position="139"/>
        <end position="199"/>
    </location>
</feature>
<dbReference type="Proteomes" id="UP000653493">
    <property type="component" value="Unassembled WGS sequence"/>
</dbReference>
<dbReference type="AlphaFoldDB" id="A0A918GUH0"/>
<dbReference type="SUPFAM" id="SSF88946">
    <property type="entry name" value="Sigma2 domain of RNA polymerase sigma factors"/>
    <property type="match status" value="1"/>
</dbReference>
<keyword evidence="4" id="KW-1185">Reference proteome</keyword>
<dbReference type="InterPro" id="IPR007627">
    <property type="entry name" value="RNA_pol_sigma70_r2"/>
</dbReference>
<gene>
    <name evidence="3" type="ORF">GCM10010238_60760</name>
</gene>
<evidence type="ECO:0000313" key="4">
    <source>
        <dbReference type="Proteomes" id="UP000653493"/>
    </source>
</evidence>
<proteinExistence type="predicted"/>
<organism evidence="3 4">
    <name type="scientific">Streptomyces griseoviridis</name>
    <dbReference type="NCBI Taxonomy" id="45398"/>
    <lineage>
        <taxon>Bacteria</taxon>
        <taxon>Bacillati</taxon>
        <taxon>Actinomycetota</taxon>
        <taxon>Actinomycetes</taxon>
        <taxon>Kitasatosporales</taxon>
        <taxon>Streptomycetaceae</taxon>
        <taxon>Streptomyces</taxon>
    </lineage>
</organism>
<dbReference type="Gene3D" id="1.10.1740.10">
    <property type="match status" value="1"/>
</dbReference>
<dbReference type="GO" id="GO:0006352">
    <property type="term" value="P:DNA-templated transcription initiation"/>
    <property type="evidence" value="ECO:0007669"/>
    <property type="project" value="InterPro"/>
</dbReference>
<reference evidence="3" key="2">
    <citation type="submission" date="2020-09" db="EMBL/GenBank/DDBJ databases">
        <authorList>
            <person name="Sun Q."/>
            <person name="Ohkuma M."/>
        </authorList>
    </citation>
    <scope>NUCLEOTIDE SEQUENCE</scope>
    <source>
        <strain evidence="3">JCM 4234</strain>
    </source>
</reference>
<accession>A0A918GUH0</accession>
<sequence>MGAAEPAAAYRDRAPLVRALARRAPGDARDAEDVTQQVYAAAWHGRRGYRPERGTLRTRLLGIARRKTAGALAARTRRSGLVAAAGAARTPGPGDPAVRAETVLDRLLIRREPVKPLPAQQTVLRLALCDDLSQTRIAERAGRPLEHRREPRPARGRTGCATASASGPPPESPGVRDPGRTWLPGHRRGTRCAARKHRAGGQGRSAWQCVIDWSRRARDRCGRFWPIPTVT</sequence>
<comment type="caution">
    <text evidence="3">The sequence shown here is derived from an EMBL/GenBank/DDBJ whole genome shotgun (WGS) entry which is preliminary data.</text>
</comment>
<dbReference type="InterPro" id="IPR013325">
    <property type="entry name" value="RNA_pol_sigma_r2"/>
</dbReference>
<protein>
    <recommendedName>
        <fullName evidence="2">RNA polymerase sigma-70 region 2 domain-containing protein</fullName>
    </recommendedName>
</protein>
<dbReference type="Pfam" id="PF04542">
    <property type="entry name" value="Sigma70_r2"/>
    <property type="match status" value="1"/>
</dbReference>
<dbReference type="EMBL" id="BMSL01000028">
    <property type="protein sequence ID" value="GGS63447.1"/>
    <property type="molecule type" value="Genomic_DNA"/>
</dbReference>
<feature type="compositionally biased region" description="Basic residues" evidence="1">
    <location>
        <begin position="185"/>
        <end position="199"/>
    </location>
</feature>
<reference evidence="3" key="1">
    <citation type="journal article" date="2014" name="Int. J. Syst. Evol. Microbiol.">
        <title>Complete genome sequence of Corynebacterium casei LMG S-19264T (=DSM 44701T), isolated from a smear-ripened cheese.</title>
        <authorList>
            <consortium name="US DOE Joint Genome Institute (JGI-PGF)"/>
            <person name="Walter F."/>
            <person name="Albersmeier A."/>
            <person name="Kalinowski J."/>
            <person name="Ruckert C."/>
        </authorList>
    </citation>
    <scope>NUCLEOTIDE SEQUENCE</scope>
    <source>
        <strain evidence="3">JCM 4234</strain>
    </source>
</reference>
<evidence type="ECO:0000313" key="3">
    <source>
        <dbReference type="EMBL" id="GGS63447.1"/>
    </source>
</evidence>
<name>A0A918GUH0_STRGD</name>
<evidence type="ECO:0000256" key="1">
    <source>
        <dbReference type="SAM" id="MobiDB-lite"/>
    </source>
</evidence>